<dbReference type="GO" id="GO:0003887">
    <property type="term" value="F:DNA-directed DNA polymerase activity"/>
    <property type="evidence" value="ECO:0007669"/>
    <property type="project" value="InterPro"/>
</dbReference>
<dbReference type="GO" id="GO:0045004">
    <property type="term" value="P:DNA replication proofreading"/>
    <property type="evidence" value="ECO:0007669"/>
    <property type="project" value="TreeGrafter"/>
</dbReference>
<evidence type="ECO:0000256" key="3">
    <source>
        <dbReference type="ARBA" id="ARBA00022839"/>
    </source>
</evidence>
<keyword evidence="1" id="KW-0540">Nuclease</keyword>
<keyword evidence="2" id="KW-0378">Hydrolase</keyword>
<dbReference type="RefSeq" id="WP_046522782.1">
    <property type="nucleotide sequence ID" value="NZ_LAYY01000005.1"/>
</dbReference>
<dbReference type="Pfam" id="PF00929">
    <property type="entry name" value="RNase_T"/>
    <property type="match status" value="1"/>
</dbReference>
<reference evidence="5 6" key="1">
    <citation type="submission" date="2015-04" db="EMBL/GenBank/DDBJ databases">
        <title>Taxonomic description and genome sequence of Bacillus campisalis sp. nov., a novel member of the genus Bacillus isolated from solar saltern.</title>
        <authorList>
            <person name="Mathan Kumar R."/>
            <person name="Kaur G."/>
            <person name="Kumar A."/>
            <person name="Singh N.K."/>
            <person name="Kaur N."/>
            <person name="Kumar N."/>
            <person name="Mayilraj S."/>
        </authorList>
    </citation>
    <scope>NUCLEOTIDE SEQUENCE [LARGE SCALE GENOMIC DNA]</scope>
    <source>
        <strain evidence="5 6">SA2-6</strain>
    </source>
</reference>
<keyword evidence="6" id="KW-1185">Reference proteome</keyword>
<evidence type="ECO:0000259" key="4">
    <source>
        <dbReference type="SMART" id="SM00479"/>
    </source>
</evidence>
<keyword evidence="3" id="KW-0269">Exonuclease</keyword>
<dbReference type="OrthoDB" id="9776650at2"/>
<dbReference type="PANTHER" id="PTHR30231">
    <property type="entry name" value="DNA POLYMERASE III SUBUNIT EPSILON"/>
    <property type="match status" value="1"/>
</dbReference>
<accession>A0A0M2SXG4</accession>
<dbReference type="GO" id="GO:0003677">
    <property type="term" value="F:DNA binding"/>
    <property type="evidence" value="ECO:0007669"/>
    <property type="project" value="InterPro"/>
</dbReference>
<protein>
    <submittedName>
        <fullName evidence="5">DNA polymerase III</fullName>
    </submittedName>
</protein>
<gene>
    <name evidence="5" type="ORF">WQ57_05700</name>
</gene>
<dbReference type="FunFam" id="3.30.420.10:FF:000045">
    <property type="entry name" value="3'-5' exonuclease DinG"/>
    <property type="match status" value="1"/>
</dbReference>
<dbReference type="GO" id="GO:0005829">
    <property type="term" value="C:cytosol"/>
    <property type="evidence" value="ECO:0007669"/>
    <property type="project" value="TreeGrafter"/>
</dbReference>
<name>A0A0M2SXG4_9BACI</name>
<dbReference type="Proteomes" id="UP000034166">
    <property type="component" value="Unassembled WGS sequence"/>
</dbReference>
<dbReference type="Gene3D" id="3.30.420.10">
    <property type="entry name" value="Ribonuclease H-like superfamily/Ribonuclease H"/>
    <property type="match status" value="1"/>
</dbReference>
<feature type="domain" description="Exonuclease" evidence="4">
    <location>
        <begin position="27"/>
        <end position="199"/>
    </location>
</feature>
<comment type="caution">
    <text evidence="5">The sequence shown here is derived from an EMBL/GenBank/DDBJ whole genome shotgun (WGS) entry which is preliminary data.</text>
</comment>
<sequence length="214" mass="24199">MFFQRKTIHCPVSYGGLPLSTSVEELSFVVFDTEATGFQVAGEDRLIEIGAVHVQGMEVIEEDVFQTYVNPKRQISQEITQLTSISMEKVEQAPEASEAILSFFDYVETRQAACLVGHYVSFDSLVLKHELKRGNKNLKGLQTLDTLNMIGFIAPSYDMRDLERYAMAFGTRIYDRHSALGDALTTAYLFVELLRHFKDRGHTTWADLLKGCTL</sequence>
<dbReference type="InterPro" id="IPR036397">
    <property type="entry name" value="RNaseH_sf"/>
</dbReference>
<dbReference type="EMBL" id="LAYY01000005">
    <property type="protein sequence ID" value="KKK38848.1"/>
    <property type="molecule type" value="Genomic_DNA"/>
</dbReference>
<evidence type="ECO:0000313" key="6">
    <source>
        <dbReference type="Proteomes" id="UP000034166"/>
    </source>
</evidence>
<dbReference type="PANTHER" id="PTHR30231:SF41">
    <property type="entry name" value="DNA POLYMERASE III SUBUNIT EPSILON"/>
    <property type="match status" value="1"/>
</dbReference>
<proteinExistence type="predicted"/>
<dbReference type="SMART" id="SM00479">
    <property type="entry name" value="EXOIII"/>
    <property type="match status" value="1"/>
</dbReference>
<evidence type="ECO:0000256" key="2">
    <source>
        <dbReference type="ARBA" id="ARBA00022801"/>
    </source>
</evidence>
<dbReference type="AlphaFoldDB" id="A0A0M2SXG4"/>
<dbReference type="InterPro" id="IPR013520">
    <property type="entry name" value="Ribonucl_H"/>
</dbReference>
<evidence type="ECO:0000256" key="1">
    <source>
        <dbReference type="ARBA" id="ARBA00022722"/>
    </source>
</evidence>
<organism evidence="5 6">
    <name type="scientific">Mesobacillus campisalis</name>
    <dbReference type="NCBI Taxonomy" id="1408103"/>
    <lineage>
        <taxon>Bacteria</taxon>
        <taxon>Bacillati</taxon>
        <taxon>Bacillota</taxon>
        <taxon>Bacilli</taxon>
        <taxon>Bacillales</taxon>
        <taxon>Bacillaceae</taxon>
        <taxon>Mesobacillus</taxon>
    </lineage>
</organism>
<dbReference type="NCBIfam" id="TIGR00573">
    <property type="entry name" value="dnaq"/>
    <property type="match status" value="1"/>
</dbReference>
<evidence type="ECO:0000313" key="5">
    <source>
        <dbReference type="EMBL" id="KKK38848.1"/>
    </source>
</evidence>
<dbReference type="SUPFAM" id="SSF53098">
    <property type="entry name" value="Ribonuclease H-like"/>
    <property type="match status" value="1"/>
</dbReference>
<dbReference type="GO" id="GO:0008408">
    <property type="term" value="F:3'-5' exonuclease activity"/>
    <property type="evidence" value="ECO:0007669"/>
    <property type="project" value="TreeGrafter"/>
</dbReference>
<dbReference type="InterPro" id="IPR012337">
    <property type="entry name" value="RNaseH-like_sf"/>
</dbReference>
<dbReference type="InterPro" id="IPR006054">
    <property type="entry name" value="DnaQ"/>
</dbReference>
<dbReference type="CDD" id="cd06127">
    <property type="entry name" value="DEDDh"/>
    <property type="match status" value="1"/>
</dbReference>
<dbReference type="PATRIC" id="fig|1408103.3.peg.1281"/>